<evidence type="ECO:0008006" key="4">
    <source>
        <dbReference type="Google" id="ProtNLM"/>
    </source>
</evidence>
<keyword evidence="1" id="KW-0472">Membrane</keyword>
<dbReference type="GeneID" id="93166389"/>
<dbReference type="PATRIC" id="fig|742734.4.peg.3713"/>
<sequence>MKSGFGGRTCWGRKQRDRKRAEVKRAKMERAEMERAEVRYAVPWIWCMLLAVSICFLGNGTAYGDVIWTPNDSFYEEHYEDCEYVGRRYYANGSNGYVTVMEQPDTGKIIDHIANGAVFYISMTYDTGRSGTWGVVQYRMDENGSPVMDYGWEDGAAVGWIPMTDLLVVYDGQSFREEHKGELQETDQESMPRVEMPEQGIIYLWQYPGAEDWYNELKIMESDMQFDMIYKDPNGDLWGYCGYYYGNRDFWVNLSDPGQDKGGLGQPEEPTLIQAVSQEELQALPKTGRAEYGLLLPVAGMIILTVALTASLIYVMTRKKGRT</sequence>
<keyword evidence="1" id="KW-0812">Transmembrane</keyword>
<name>A0A0J9BZX3_9FIRM</name>
<dbReference type="AlphaFoldDB" id="A0A0J9BZX3"/>
<reference evidence="2 3" key="1">
    <citation type="submission" date="2011-04" db="EMBL/GenBank/DDBJ databases">
        <title>The Genome Sequence of Clostridium citroniae WAL-19142.</title>
        <authorList>
            <consortium name="The Broad Institute Genome Sequencing Platform"/>
            <person name="Earl A."/>
            <person name="Ward D."/>
            <person name="Feldgarden M."/>
            <person name="Gevers D."/>
            <person name="Warren Y.A."/>
            <person name="Tyrrell K.L."/>
            <person name="Citron D.M."/>
            <person name="Goldstein E.J."/>
            <person name="Daigneault M."/>
            <person name="Allen-Vercoe E."/>
            <person name="Young S.K."/>
            <person name="Zeng Q."/>
            <person name="Gargeya S."/>
            <person name="Fitzgerald M."/>
            <person name="Haas B."/>
            <person name="Abouelleil A."/>
            <person name="Alvarado L."/>
            <person name="Arachchi H.M."/>
            <person name="Berlin A."/>
            <person name="Brown A."/>
            <person name="Chapman S.B."/>
            <person name="Chen Z."/>
            <person name="Dunbar C."/>
            <person name="Freedman E."/>
            <person name="Gearin G."/>
            <person name="Gellesch M."/>
            <person name="Goldberg J."/>
            <person name="Griggs A."/>
            <person name="Gujja S."/>
            <person name="Heilman E.R."/>
            <person name="Heiman D."/>
            <person name="Howarth C."/>
            <person name="Larson L."/>
            <person name="Lui A."/>
            <person name="MacDonald P.J."/>
            <person name="Mehta T."/>
            <person name="Montmayeur A."/>
            <person name="Murphy C."/>
            <person name="Neiman D."/>
            <person name="Pearson M."/>
            <person name="Priest M."/>
            <person name="Roberts A."/>
            <person name="Saif S."/>
            <person name="Shea T."/>
            <person name="Shenoy N."/>
            <person name="Sisk P."/>
            <person name="Stolte C."/>
            <person name="Sykes S."/>
            <person name="White J."/>
            <person name="Yandava C."/>
            <person name="Wortman J."/>
            <person name="Nusbaum C."/>
            <person name="Birren B."/>
        </authorList>
    </citation>
    <scope>NUCLEOTIDE SEQUENCE [LARGE SCALE GENOMIC DNA]</scope>
    <source>
        <strain evidence="2 3">WAL-19142</strain>
    </source>
</reference>
<dbReference type="OrthoDB" id="1956221at2"/>
<evidence type="ECO:0000313" key="2">
    <source>
        <dbReference type="EMBL" id="KMW17774.1"/>
    </source>
</evidence>
<accession>A0A0J9BZX3</accession>
<dbReference type="EMBL" id="ADLK01000026">
    <property type="protein sequence ID" value="KMW17774.1"/>
    <property type="molecule type" value="Genomic_DNA"/>
</dbReference>
<evidence type="ECO:0000256" key="1">
    <source>
        <dbReference type="SAM" id="Phobius"/>
    </source>
</evidence>
<protein>
    <recommendedName>
        <fullName evidence="4">Gram-positive cocci surface proteins LPxTG domain-containing protein</fullName>
    </recommendedName>
</protein>
<proteinExistence type="predicted"/>
<evidence type="ECO:0000313" key="3">
    <source>
        <dbReference type="Proteomes" id="UP000037392"/>
    </source>
</evidence>
<gene>
    <name evidence="2" type="ORF">HMPREF9470_03463</name>
</gene>
<dbReference type="RefSeq" id="WP_048930336.1">
    <property type="nucleotide sequence ID" value="NZ_KQ235880.1"/>
</dbReference>
<organism evidence="2 3">
    <name type="scientific">[Clostridium] citroniae WAL-19142</name>
    <dbReference type="NCBI Taxonomy" id="742734"/>
    <lineage>
        <taxon>Bacteria</taxon>
        <taxon>Bacillati</taxon>
        <taxon>Bacillota</taxon>
        <taxon>Clostridia</taxon>
        <taxon>Lachnospirales</taxon>
        <taxon>Lachnospiraceae</taxon>
        <taxon>Enterocloster</taxon>
    </lineage>
</organism>
<dbReference type="Proteomes" id="UP000037392">
    <property type="component" value="Unassembled WGS sequence"/>
</dbReference>
<keyword evidence="1" id="KW-1133">Transmembrane helix</keyword>
<feature type="transmembrane region" description="Helical" evidence="1">
    <location>
        <begin position="292"/>
        <end position="315"/>
    </location>
</feature>
<comment type="caution">
    <text evidence="2">The sequence shown here is derived from an EMBL/GenBank/DDBJ whole genome shotgun (WGS) entry which is preliminary data.</text>
</comment>